<dbReference type="InterPro" id="IPR038109">
    <property type="entry name" value="DNA_bind_recomb_sf"/>
</dbReference>
<dbReference type="CDD" id="cd00338">
    <property type="entry name" value="Ser_Recombinase"/>
    <property type="match status" value="1"/>
</dbReference>
<name>A0A9W6JEP0_9HYPH</name>
<evidence type="ECO:0000259" key="6">
    <source>
        <dbReference type="PROSITE" id="PS51736"/>
    </source>
</evidence>
<dbReference type="SMART" id="SM00857">
    <property type="entry name" value="Resolvase"/>
    <property type="match status" value="1"/>
</dbReference>
<accession>A0A9W6JEP0</accession>
<dbReference type="EMBL" id="BSFK01000003">
    <property type="protein sequence ID" value="GLK74898.1"/>
    <property type="molecule type" value="Genomic_DNA"/>
</dbReference>
<dbReference type="Pfam" id="PF00239">
    <property type="entry name" value="Resolvase"/>
    <property type="match status" value="1"/>
</dbReference>
<feature type="domain" description="Resolvase/invertase-type recombinase catalytic" evidence="6">
    <location>
        <begin position="16"/>
        <end position="176"/>
    </location>
</feature>
<dbReference type="AlphaFoldDB" id="A0A9W6JEP0"/>
<evidence type="ECO:0000256" key="2">
    <source>
        <dbReference type="ARBA" id="ARBA00023125"/>
    </source>
</evidence>
<organism evidence="8 9">
    <name type="scientific">Methylopila jiangsuensis</name>
    <dbReference type="NCBI Taxonomy" id="586230"/>
    <lineage>
        <taxon>Bacteria</taxon>
        <taxon>Pseudomonadati</taxon>
        <taxon>Pseudomonadota</taxon>
        <taxon>Alphaproteobacteria</taxon>
        <taxon>Hyphomicrobiales</taxon>
        <taxon>Methylopilaceae</taxon>
        <taxon>Methylopila</taxon>
    </lineage>
</organism>
<evidence type="ECO:0000256" key="1">
    <source>
        <dbReference type="ARBA" id="ARBA00022908"/>
    </source>
</evidence>
<feature type="active site" description="O-(5'-phospho-DNA)-serine intermediate" evidence="4 5">
    <location>
        <position position="24"/>
    </location>
</feature>
<proteinExistence type="predicted"/>
<dbReference type="Gene3D" id="3.90.1750.20">
    <property type="entry name" value="Putative Large Serine Recombinase, Chain B, Domain 2"/>
    <property type="match status" value="1"/>
</dbReference>
<keyword evidence="1" id="KW-0229">DNA integration</keyword>
<dbReference type="InterPro" id="IPR036162">
    <property type="entry name" value="Resolvase-like_N_sf"/>
</dbReference>
<dbReference type="PROSITE" id="PS51736">
    <property type="entry name" value="RECOMBINASES_3"/>
    <property type="match status" value="1"/>
</dbReference>
<reference evidence="8" key="1">
    <citation type="journal article" date="2014" name="Int. J. Syst. Evol. Microbiol.">
        <title>Complete genome sequence of Corynebacterium casei LMG S-19264T (=DSM 44701T), isolated from a smear-ripened cheese.</title>
        <authorList>
            <consortium name="US DOE Joint Genome Institute (JGI-PGF)"/>
            <person name="Walter F."/>
            <person name="Albersmeier A."/>
            <person name="Kalinowski J."/>
            <person name="Ruckert C."/>
        </authorList>
    </citation>
    <scope>NUCLEOTIDE SEQUENCE</scope>
    <source>
        <strain evidence="8">VKM B-2555</strain>
    </source>
</reference>
<dbReference type="InterPro" id="IPR011109">
    <property type="entry name" value="DNA_bind_recombinase_dom"/>
</dbReference>
<dbReference type="PANTHER" id="PTHR30461">
    <property type="entry name" value="DNA-INVERTASE FROM LAMBDOID PROPHAGE"/>
    <property type="match status" value="1"/>
</dbReference>
<dbReference type="Proteomes" id="UP001143364">
    <property type="component" value="Unassembled WGS sequence"/>
</dbReference>
<evidence type="ECO:0000313" key="9">
    <source>
        <dbReference type="Proteomes" id="UP001143364"/>
    </source>
</evidence>
<dbReference type="RefSeq" id="WP_271202885.1">
    <property type="nucleotide sequence ID" value="NZ_BSFK01000003.1"/>
</dbReference>
<dbReference type="GO" id="GO:0003677">
    <property type="term" value="F:DNA binding"/>
    <property type="evidence" value="ECO:0007669"/>
    <property type="project" value="UniProtKB-KW"/>
</dbReference>
<sequence length="568" mass="62526">MRPATRVENLPTGRPVHLAYLRVSSEEQAAGHGPARQRDLNQSWFARAGLAIDGVFEDIGYSAFSGEHLRSGQLGRIVAAIEDGRIGLGSTIAMENLDRLSRQSALEAIELYSRIVRRGVAIVTSADGFRYADNGTAEEKMVSVIMSLIHFTRGHSESSVKSVRVSKAWASKAEKSRDSLTPHGQRCPAWLRLSADRKSYELVPGRKAVIADIFQWTIDGLGRRAITKRLISTGVAPWSQTSAKRQRPVWNDSYISKILTGREVLGEYIPTSGGADLEPIRGYYPAAIDQATHRRAQNAMASRRGSGGRKGAMTNLLQGFCKCATCGQGMTIIDKGARSSGLKLVCRRAILGDCNNALRYDYLRAEAAVIFGLSTASDDLIAKAAKRSDEAHRERADREAELETVTSAIQRLVRRMAEIDDPALTGMLAEYRKSATSLEATIEGLSERIRATDIHSDSDGAPAATIAFYNRLDEIPEDQLPAARQKVNQQLREHISKVSFDEAGHGVIRFREGDGVSEFWQSAWKLRGNRGSFTSRLGPDGIQLRAFQAQVTIKDHPESREVHPEKSR</sequence>
<gene>
    <name evidence="8" type="ORF">GCM10008171_01510</name>
</gene>
<dbReference type="Gene3D" id="3.40.50.1390">
    <property type="entry name" value="Resolvase, N-terminal catalytic domain"/>
    <property type="match status" value="1"/>
</dbReference>
<reference evidence="8" key="2">
    <citation type="submission" date="2023-01" db="EMBL/GenBank/DDBJ databases">
        <authorList>
            <person name="Sun Q."/>
            <person name="Evtushenko L."/>
        </authorList>
    </citation>
    <scope>NUCLEOTIDE SEQUENCE</scope>
    <source>
        <strain evidence="8">VKM B-2555</strain>
    </source>
</reference>
<evidence type="ECO:0000256" key="5">
    <source>
        <dbReference type="PROSITE-ProRule" id="PRU10137"/>
    </source>
</evidence>
<keyword evidence="3" id="KW-0233">DNA recombination</keyword>
<protein>
    <recommendedName>
        <fullName evidence="10">Recombinase family protein</fullName>
    </recommendedName>
</protein>
<keyword evidence="9" id="KW-1185">Reference proteome</keyword>
<evidence type="ECO:0000256" key="4">
    <source>
        <dbReference type="PIRSR" id="PIRSR606118-50"/>
    </source>
</evidence>
<dbReference type="PROSITE" id="PS51737">
    <property type="entry name" value="RECOMBINASE_DNA_BIND"/>
    <property type="match status" value="1"/>
</dbReference>
<dbReference type="InterPro" id="IPR006118">
    <property type="entry name" value="Recombinase_CS"/>
</dbReference>
<keyword evidence="2" id="KW-0238">DNA-binding</keyword>
<dbReference type="InterPro" id="IPR050639">
    <property type="entry name" value="SSR_resolvase"/>
</dbReference>
<dbReference type="SUPFAM" id="SSF53041">
    <property type="entry name" value="Resolvase-like"/>
    <property type="match status" value="1"/>
</dbReference>
<dbReference type="GO" id="GO:0000150">
    <property type="term" value="F:DNA strand exchange activity"/>
    <property type="evidence" value="ECO:0007669"/>
    <property type="project" value="InterPro"/>
</dbReference>
<dbReference type="InterPro" id="IPR006119">
    <property type="entry name" value="Resolv_N"/>
</dbReference>
<dbReference type="GO" id="GO:0015074">
    <property type="term" value="P:DNA integration"/>
    <property type="evidence" value="ECO:0007669"/>
    <property type="project" value="UniProtKB-KW"/>
</dbReference>
<feature type="domain" description="Recombinase" evidence="7">
    <location>
        <begin position="189"/>
        <end position="307"/>
    </location>
</feature>
<dbReference type="PROSITE" id="PS00397">
    <property type="entry name" value="RECOMBINASES_1"/>
    <property type="match status" value="1"/>
</dbReference>
<dbReference type="PANTHER" id="PTHR30461:SF2">
    <property type="entry name" value="SERINE RECOMBINASE PINE-RELATED"/>
    <property type="match status" value="1"/>
</dbReference>
<evidence type="ECO:0000259" key="7">
    <source>
        <dbReference type="PROSITE" id="PS51737"/>
    </source>
</evidence>
<evidence type="ECO:0008006" key="10">
    <source>
        <dbReference type="Google" id="ProtNLM"/>
    </source>
</evidence>
<dbReference type="Pfam" id="PF07508">
    <property type="entry name" value="Recombinase"/>
    <property type="match status" value="1"/>
</dbReference>
<comment type="caution">
    <text evidence="8">The sequence shown here is derived from an EMBL/GenBank/DDBJ whole genome shotgun (WGS) entry which is preliminary data.</text>
</comment>
<evidence type="ECO:0000256" key="3">
    <source>
        <dbReference type="ARBA" id="ARBA00023172"/>
    </source>
</evidence>
<evidence type="ECO:0000313" key="8">
    <source>
        <dbReference type="EMBL" id="GLK74898.1"/>
    </source>
</evidence>